<gene>
    <name evidence="9" type="ORF">GCM10023235_00730</name>
</gene>
<dbReference type="Gene3D" id="1.10.1740.10">
    <property type="match status" value="1"/>
</dbReference>
<dbReference type="InterPro" id="IPR039425">
    <property type="entry name" value="RNA_pol_sigma-70-like"/>
</dbReference>
<keyword evidence="4" id="KW-0238">DNA-binding</keyword>
<dbReference type="SUPFAM" id="SSF88946">
    <property type="entry name" value="Sigma2 domain of RNA polymerase sigma factors"/>
    <property type="match status" value="1"/>
</dbReference>
<dbReference type="EMBL" id="BAABIS010000001">
    <property type="protein sequence ID" value="GAA4830586.1"/>
    <property type="molecule type" value="Genomic_DNA"/>
</dbReference>
<keyword evidence="10" id="KW-1185">Reference proteome</keyword>
<dbReference type="Pfam" id="PF08281">
    <property type="entry name" value="Sigma70_r4_2"/>
    <property type="match status" value="1"/>
</dbReference>
<accession>A0ABP9D8P3</accession>
<name>A0ABP9D8P3_9ACTN</name>
<comment type="similarity">
    <text evidence="1">Belongs to the sigma-70 factor family. ECF subfamily.</text>
</comment>
<feature type="domain" description="RNA polymerase sigma-70 region 2" evidence="7">
    <location>
        <begin position="56"/>
        <end position="122"/>
    </location>
</feature>
<evidence type="ECO:0000256" key="5">
    <source>
        <dbReference type="ARBA" id="ARBA00023163"/>
    </source>
</evidence>
<evidence type="ECO:0000256" key="2">
    <source>
        <dbReference type="ARBA" id="ARBA00023015"/>
    </source>
</evidence>
<dbReference type="InterPro" id="IPR013249">
    <property type="entry name" value="RNA_pol_sigma70_r4_t2"/>
</dbReference>
<evidence type="ECO:0000256" key="4">
    <source>
        <dbReference type="ARBA" id="ARBA00023125"/>
    </source>
</evidence>
<comment type="caution">
    <text evidence="9">The sequence shown here is derived from an EMBL/GenBank/DDBJ whole genome shotgun (WGS) entry which is preliminary data.</text>
</comment>
<organism evidence="9 10">
    <name type="scientific">Kitasatospora terrestris</name>
    <dbReference type="NCBI Taxonomy" id="258051"/>
    <lineage>
        <taxon>Bacteria</taxon>
        <taxon>Bacillati</taxon>
        <taxon>Actinomycetota</taxon>
        <taxon>Actinomycetes</taxon>
        <taxon>Kitasatosporales</taxon>
        <taxon>Streptomycetaceae</taxon>
        <taxon>Kitasatospora</taxon>
    </lineage>
</organism>
<dbReference type="Gene3D" id="1.10.10.10">
    <property type="entry name" value="Winged helix-like DNA-binding domain superfamily/Winged helix DNA-binding domain"/>
    <property type="match status" value="1"/>
</dbReference>
<evidence type="ECO:0000256" key="6">
    <source>
        <dbReference type="SAM" id="MobiDB-lite"/>
    </source>
</evidence>
<feature type="domain" description="RNA polymerase sigma factor 70 region 4 type 2" evidence="8">
    <location>
        <begin position="154"/>
        <end position="205"/>
    </location>
</feature>
<protein>
    <recommendedName>
        <fullName evidence="11">RNA polymerase subunit sigma-70</fullName>
    </recommendedName>
</protein>
<dbReference type="PANTHER" id="PTHR43133">
    <property type="entry name" value="RNA POLYMERASE ECF-TYPE SIGMA FACTO"/>
    <property type="match status" value="1"/>
</dbReference>
<dbReference type="InterPro" id="IPR013325">
    <property type="entry name" value="RNA_pol_sigma_r2"/>
</dbReference>
<feature type="region of interest" description="Disordered" evidence="6">
    <location>
        <begin position="1"/>
        <end position="20"/>
    </location>
</feature>
<dbReference type="Pfam" id="PF04542">
    <property type="entry name" value="Sigma70_r2"/>
    <property type="match status" value="1"/>
</dbReference>
<dbReference type="InterPro" id="IPR007627">
    <property type="entry name" value="RNA_pol_sigma70_r2"/>
</dbReference>
<dbReference type="SUPFAM" id="SSF88659">
    <property type="entry name" value="Sigma3 and sigma4 domains of RNA polymerase sigma factors"/>
    <property type="match status" value="1"/>
</dbReference>
<dbReference type="InterPro" id="IPR013324">
    <property type="entry name" value="RNA_pol_sigma_r3/r4-like"/>
</dbReference>
<evidence type="ECO:0000313" key="10">
    <source>
        <dbReference type="Proteomes" id="UP001501752"/>
    </source>
</evidence>
<evidence type="ECO:0000259" key="7">
    <source>
        <dbReference type="Pfam" id="PF04542"/>
    </source>
</evidence>
<evidence type="ECO:0000259" key="8">
    <source>
        <dbReference type="Pfam" id="PF08281"/>
    </source>
</evidence>
<evidence type="ECO:0000256" key="1">
    <source>
        <dbReference type="ARBA" id="ARBA00010641"/>
    </source>
</evidence>
<dbReference type="Proteomes" id="UP001501752">
    <property type="component" value="Unassembled WGS sequence"/>
</dbReference>
<evidence type="ECO:0008006" key="11">
    <source>
        <dbReference type="Google" id="ProtNLM"/>
    </source>
</evidence>
<dbReference type="PANTHER" id="PTHR43133:SF8">
    <property type="entry name" value="RNA POLYMERASE SIGMA FACTOR HI_1459-RELATED"/>
    <property type="match status" value="1"/>
</dbReference>
<reference evidence="10" key="1">
    <citation type="journal article" date="2019" name="Int. J. Syst. Evol. Microbiol.">
        <title>The Global Catalogue of Microorganisms (GCM) 10K type strain sequencing project: providing services to taxonomists for standard genome sequencing and annotation.</title>
        <authorList>
            <consortium name="The Broad Institute Genomics Platform"/>
            <consortium name="The Broad Institute Genome Sequencing Center for Infectious Disease"/>
            <person name="Wu L."/>
            <person name="Ma J."/>
        </authorList>
    </citation>
    <scope>NUCLEOTIDE SEQUENCE [LARGE SCALE GENOMIC DNA]</scope>
    <source>
        <strain evidence="10">JCM 13006</strain>
    </source>
</reference>
<sequence length="213" mass="23550">MSPHLLANGLPPPAPDPVPGPDVIVPAAVGSDCRQLPDDVLAVRAAEGDQEAFSTLVRRHTPRLLRLAYHLLGNLPDAEEAVQDAFISAWRRLAAFHHRASFHTWMHRITVNSCLNLQRRHRTPLPLHAIPEPADPAPNGVPSASAEADALATALLAALDRLPPQQRTCWVLYELHGLSYNDISRITDTSEPTVRGRLFRARRTLQDVMAPWH</sequence>
<keyword evidence="5" id="KW-0804">Transcription</keyword>
<dbReference type="InterPro" id="IPR014284">
    <property type="entry name" value="RNA_pol_sigma-70_dom"/>
</dbReference>
<keyword evidence="3" id="KW-0731">Sigma factor</keyword>
<dbReference type="NCBIfam" id="TIGR02937">
    <property type="entry name" value="sigma70-ECF"/>
    <property type="match status" value="1"/>
</dbReference>
<proteinExistence type="inferred from homology"/>
<evidence type="ECO:0000256" key="3">
    <source>
        <dbReference type="ARBA" id="ARBA00023082"/>
    </source>
</evidence>
<evidence type="ECO:0000313" key="9">
    <source>
        <dbReference type="EMBL" id="GAA4830586.1"/>
    </source>
</evidence>
<dbReference type="CDD" id="cd06171">
    <property type="entry name" value="Sigma70_r4"/>
    <property type="match status" value="1"/>
</dbReference>
<keyword evidence="2" id="KW-0805">Transcription regulation</keyword>
<feature type="compositionally biased region" description="Pro residues" evidence="6">
    <location>
        <begin position="10"/>
        <end position="20"/>
    </location>
</feature>
<dbReference type="InterPro" id="IPR036388">
    <property type="entry name" value="WH-like_DNA-bd_sf"/>
</dbReference>